<organism evidence="1 2">
    <name type="scientific">Rhabditophanes sp. KR3021</name>
    <dbReference type="NCBI Taxonomy" id="114890"/>
    <lineage>
        <taxon>Eukaryota</taxon>
        <taxon>Metazoa</taxon>
        <taxon>Ecdysozoa</taxon>
        <taxon>Nematoda</taxon>
        <taxon>Chromadorea</taxon>
        <taxon>Rhabditida</taxon>
        <taxon>Tylenchina</taxon>
        <taxon>Panagrolaimomorpha</taxon>
        <taxon>Strongyloidoidea</taxon>
        <taxon>Alloionematidae</taxon>
        <taxon>Rhabditophanes</taxon>
    </lineage>
</organism>
<name>A0AC35UHA0_9BILA</name>
<protein>
    <submittedName>
        <fullName evidence="2">Ig-like domain-containing protein</fullName>
    </submittedName>
</protein>
<evidence type="ECO:0000313" key="1">
    <source>
        <dbReference type="Proteomes" id="UP000095286"/>
    </source>
</evidence>
<proteinExistence type="predicted"/>
<reference evidence="2" key="1">
    <citation type="submission" date="2016-11" db="UniProtKB">
        <authorList>
            <consortium name="WormBaseParasite"/>
        </authorList>
    </citation>
    <scope>IDENTIFICATION</scope>
    <source>
        <strain evidence="2">KR3021</strain>
    </source>
</reference>
<dbReference type="WBParaSite" id="RSKR_0001180400.1">
    <property type="protein sequence ID" value="RSKR_0001180400.1"/>
    <property type="gene ID" value="RSKR_0001180400"/>
</dbReference>
<evidence type="ECO:0000313" key="2">
    <source>
        <dbReference type="WBParaSite" id="RSKR_0001180400.1"/>
    </source>
</evidence>
<accession>A0AC35UHA0</accession>
<dbReference type="Proteomes" id="UP000095286">
    <property type="component" value="Unplaced"/>
</dbReference>
<sequence>MDNNHYKQSLPTENPGHIPVDQNFRGSNPTFQSGISPARDNQSHADRSLVLVRNLNDPLTVEEIHCEKSVARSKTNYSEEHWSSEIRSLGIRKPPKFIKVIQAYRVLASDKLTLNVEVSSKFPVIFEWTVNDAKVIKDSKRYICKHGLNVSSLTVQRPIEGTIGCEARSGAFIARTYGYVKVDTGSEAVIDVEVESFTSSSFAWYFNGKEFDETNANYEIYYPSENRCLLLIKMPAEGIFTVKASNDAGSVISEGFMEIISKQSSQRSRMDLLSPDTFESRSHSLPGNSVQQKYETASHSPACTEIIETGFIISDYEERTQSPERRTQTPVKRFYQPKLKQLAPVFTTELESETICVSNEKLLLDVEVNAIPAANFSWDVNGFEIKKNKTFELIDGDNRSTLVLHPPIRLGRYRVKSFNAHGESTSITVVKICDANVEETNKEYIFPTESTQFDNIEKEEFKLLPIPVSHIIRTNSPSNIISQPLPQKPVLIQNNTASEIYVKKGESLILEMKVDSCPKSAFKWYHKNFEIKPSPIISIETPNINHSIAIFQQPFSGAYKCIAVNPYGSETMETRVTSEYVEDIEIGSLVRKKDTKNELEKKSEVEYTLPANKLNITKKMNLPKAPVIVEKLPKSLKVNEDDSFELYIKCEAVPPVTTFVWRHNHFELKNSKKYTIRNSSNESRISIAKPSEGVISVKAINQMGDDTSECKVHLIYNEEPLKPVLRVQKFIHSLEGINALSIDNQTRQQILLVSVDAEYGAFKWFVNDKEIVVGDYYDIVSQQNWSKLFIKREFNTPVVFEAQFTNPIGQLATKSLPMMLTNKSYELEKHTVKKVTEILQIEQIDEYIILPHISEEHNNIEIVKEAKFEKKEDVHKFVEPIEVQELVNIERAGKLVEKTVQQLKQKSVTPPPVLPKTIQTCIIPPEPYFLQSLEKLKNITINRNQPFTKLNVHVESVIIGSIVWFKDGVDLEAGCKNDEYQIIDESLLSSTLVLKTDQIKEGSIYGAQFVTKFGTLTTTTQQITLSHLRPLLFIKSLDNVEEIIFDEKEKETKFNVIVDTNIEGSFKWFLNGSPVSQDNSTIDSNGIESTLTLKTFVPSGTVIAVEFTNSQGVLFSRTFELNVNILRETEIVAPTFINHWQKFVVNENDDFGCEAVVCKEAGDCIFIWFLNNNPIHSKFITSDSHCSKLFIPNISLEMAGELMVVCENEKGVVEMKEQFEVTKFVLQIPKIKKTLKRKSTVEEQVAESIMQDIPYFEPYDNSDDETSNFDIQNSQIFAQPSPLSKSENIEFTEIYKEPENYSLLVKVAESIATTLVARIFVDAMKESASVLVDRNKKSVRDIKNAYDYETDNEDLLMVQVVNNTVHSPPHFEVDSERYTVSEGTATYTCLLEIIEKSPEAEIHNIVTQISVPVAEGDVSDDQKSEYVEMNVHMLGVQTNLCDFGNEIDSNRSSAMCSPIDRRDDLAFFTDSKQSPNIETINSTECQLLFVKKDSNVFLEHVVGLTESDDNSTQNENMVKPAHKDNVAESTQNINNVECDLLFKKCNQNDHIEHFINLEESGVDLVFNKLNEDHFVEQNLVDNPIQKSEIANCDLLFKQKEDYDSVEYSIDHIGMLKSESHKEELTGCDLLFKKPSESVEAIDNLPKEELTGCDLLFVKQFTEEICEYIIKIFNITNLDKRIPHIKSTEDCNLYFSRKNEEEGVDVICEIDEHLKVVNDTLKNKLTPIDPILEKVDFSEIILSAEKKQVKQSAKLKYFNKNFESASDTESEHLVPLKLEETQCNVVIDNSSQESLFEIIIEIATTMEELFDTREQRIKIIESSIEESKLVWKSPERENSDTIKLTRKRFYSIESVSDSEILDVKSVGTQIQNFITISKPEEEFTESVIILHDDLESPVNLGLIEFLDARDHSTIDDLSYATAVEETETKLVWESQANKEKSPVKRITLPKLKSPTPFSDSESDSFECIKPLILITDELNEESAVNINLPYSPIQTSTILNDLNSFESASVNIIKVDDEFEYILIVDQEAFESDEAFFSGIKKKLTDVMNGTDISKDISPDEHVTIVVNITKEGDQEIHEVNIIRDDISFTDKIAFGKNINNEVLQTKFIEIVDQNSANNFNKEICIMKNTSVLIALAGNESFEHAQEIILKSYEKESLVSPNLFPIECIEIIIAAKSNHLLQNNLRLAAENPVLDEYVAIDITKDNTFEYQLTIVETQQFALKSDLIIGSELCEQIVSIAGTFVNEIRNAEVIAQIKSPNVIYDCSSYVLLQTHSEQETKAKDVWKLTKRSEHSPSICEETSVEDKELFSKVLENISIRPRTNSNATEFIDGEENSLASTSSKEECQSSSISFKSVSGNPTKDDSKKEIEFIDCSENVTDPLKQLVHLNERKVSIVSIDADLTCTENNSSTCFVTINSLSEKEKLKYSFVTKKLDKLAFNMEQILRVTKKYFPKRSEDSGQSSRGSSTVPHLEIDKKHKNSIKNILSTFAIKKESAPSTPVPTQFSEVEEEFVIHRYPDTEYLENQFVRTNNYAECFLDIHDQLPKDGDVIKQKIENLQKEKGLILISPSPTPDQNSLLSSMVASKNNDLDNRGSLASPEVAFDGQTGKCPWLLVGVVATSVWPKDEILDDTQAREGNAFVLSKPISDQLTTNAYKWLKINRQHIEDLRIEETNKQDCEQMCGLNKNAVILAKKCETSSPTDATRNFFPPHNDSPTIGLIEEMTEDSREENVPGCGRNSVTLVKSSPLPTLISSQKLSSDDLVIEETQNIECENIAQVDQEWLIEKEHLYGVTEIIWKEEYINDQNPLRRTASTPPLPSQSSPSFKTKPLNSLFRNIKKSLISSKSTIKRHLPSPSHFLHKTSSTPTKFSSIEADEIEKAIIEAARKISKNEPVSKADAEVRDELTKANLEKAILDSSKTDMIPPRPSHAKKVVANKLLPEANIYDDPLEIDDDILKFKDPIQQLRLGLKNIQKEFVDNEEEQIKLELSNLAQHMESNRNTVERNHTNERIDSLKSRSETLARMTPLIGVVKEKLSNLEDTVNYKVIEARRHHGRVTPYDGKEMIHELLVKINNEINNIYDLCRKRKGTKNLATIVHVLNNVCAYIDVITSKLNIIDVLSESQNGLWTPNQTPVNVLRTELVKKQEDPKLIGEMEQLYKEYLDLGSVNVKVTCNVRKKEENEEILVILKPLNFDNDKHLYKEEFDISIYDDSCRELIPPCTKPISQPNGTEVVELDVVSPLPPNHCGILRQLSKVSTMSLSLTDLNHESLSSCGSSETGSIIMMNSIAVANQMPNVINASFELSNFGKSVNEKVATVISLNNLRVKLRQDLFDERCSMQMVCEESEYGTDTEGGSKIKQGSPFKKVNPMETITEPTPSSTNATMQDDGLKEILLVAHNMNLPLASKADELNNEEINHVYDDEKDDVSEQNNFDENELITDIELKVILKKKGRIDIKKRNDSRLESDHSPHNSDLSHEEMSITKNIHVNLAARVFKNLNTPENMVEVSVHQVIEPSLGKWNNEFVNTTIGIVEDNDAINYVSAINLAADTIESPKNDCKFVSLNLTTKYKKDADNKLKEVIVTDEIVKVEEHSEEDSNSDSMFSNNLARLNVSIVAKALADVCFVNVEELEFKEVFFNICSDGVLSESYKAMDESMYKSYDSRENAPFSVMVTERNMEEGGKSMISQPSSNHGSVKSLYVSHEGTPTNSQMTIPTYVIKKGSTASITCELNNSFNRQTDIAWFKGKQRIKLVSPKYSRISHDLLEVLIISTVEDDDADIYSLEVTNEVFPVAYLAIDEAMTESILSVPKFISPPQTLFVMNDHPATISCQLDQTPDNLSWFRDRKQIQITDRIRFESDPHTNIYKIIFSQITLLDQGTYYAFCGNVSTLTNVVVEEQISEKEIPVSSNDDDESNFAEYIVPLNSTATIACELETYEYVKNFEWLKNGLSINLKNETKIEHVINHLKHYLIIHNTEEADSGLYSVRINGTIFRVAQIIISEFDDENSLGTVAKRKRISTHSLASTEFNGENQNYDSDEDLI</sequence>